<keyword evidence="2" id="KW-1185">Reference proteome</keyword>
<evidence type="ECO:0000313" key="2">
    <source>
        <dbReference type="Proteomes" id="UP000621454"/>
    </source>
</evidence>
<name>A0A916WYL5_9ACTN</name>
<protein>
    <submittedName>
        <fullName evidence="1">Uncharacterized protein</fullName>
    </submittedName>
</protein>
<accession>A0A916WYL5</accession>
<dbReference type="EMBL" id="BMGC01000037">
    <property type="protein sequence ID" value="GGB43927.1"/>
    <property type="molecule type" value="Genomic_DNA"/>
</dbReference>
<dbReference type="RefSeq" id="WP_188588106.1">
    <property type="nucleotide sequence ID" value="NZ_BMGC01000037.1"/>
</dbReference>
<evidence type="ECO:0000313" key="1">
    <source>
        <dbReference type="EMBL" id="GGB43927.1"/>
    </source>
</evidence>
<comment type="caution">
    <text evidence="1">The sequence shown here is derived from an EMBL/GenBank/DDBJ whole genome shotgun (WGS) entry which is preliminary data.</text>
</comment>
<sequence length="199" mass="21288">MTTVTLKVLAGAGEDRAIWSVDIQPTFQSSRLCGAWMNPGPEDLSDLLRGQPLLTVGASPEPAELRCRHIDLGETHQALVESIDQLAALNRASRTPKGNRRAPLPRPKVPAIPEDIHASGGKPPHGFVNPSPAAISAVRAAHYLAALADAWAKVETLRLSRDYLRADTTDHRQFPVKFSADSKLPTASTLAEAAPIVTG</sequence>
<proteinExistence type="predicted"/>
<reference evidence="1" key="1">
    <citation type="journal article" date="2014" name="Int. J. Syst. Evol. Microbiol.">
        <title>Complete genome sequence of Corynebacterium casei LMG S-19264T (=DSM 44701T), isolated from a smear-ripened cheese.</title>
        <authorList>
            <consortium name="US DOE Joint Genome Institute (JGI-PGF)"/>
            <person name="Walter F."/>
            <person name="Albersmeier A."/>
            <person name="Kalinowski J."/>
            <person name="Ruckert C."/>
        </authorList>
    </citation>
    <scope>NUCLEOTIDE SEQUENCE</scope>
    <source>
        <strain evidence="1">CGMCC 1.12827</strain>
    </source>
</reference>
<organism evidence="1 2">
    <name type="scientific">Gordonia jinhuaensis</name>
    <dbReference type="NCBI Taxonomy" id="1517702"/>
    <lineage>
        <taxon>Bacteria</taxon>
        <taxon>Bacillati</taxon>
        <taxon>Actinomycetota</taxon>
        <taxon>Actinomycetes</taxon>
        <taxon>Mycobacteriales</taxon>
        <taxon>Gordoniaceae</taxon>
        <taxon>Gordonia</taxon>
    </lineage>
</organism>
<dbReference type="Proteomes" id="UP000621454">
    <property type="component" value="Unassembled WGS sequence"/>
</dbReference>
<gene>
    <name evidence="1" type="ORF">GCM10011489_34320</name>
</gene>
<reference evidence="1" key="2">
    <citation type="submission" date="2020-09" db="EMBL/GenBank/DDBJ databases">
        <authorList>
            <person name="Sun Q."/>
            <person name="Zhou Y."/>
        </authorList>
    </citation>
    <scope>NUCLEOTIDE SEQUENCE</scope>
    <source>
        <strain evidence="1">CGMCC 1.12827</strain>
    </source>
</reference>
<dbReference type="AlphaFoldDB" id="A0A916WYL5"/>